<dbReference type="InterPro" id="IPR014710">
    <property type="entry name" value="RmlC-like_jellyroll"/>
</dbReference>
<evidence type="ECO:0000313" key="2">
    <source>
        <dbReference type="EMBL" id="AWG24422.1"/>
    </source>
</evidence>
<dbReference type="Proteomes" id="UP000244677">
    <property type="component" value="Chromosome"/>
</dbReference>
<keyword evidence="3" id="KW-1185">Reference proteome</keyword>
<accession>A0A2S1LKX4</accession>
<reference evidence="2 3" key="1">
    <citation type="submission" date="2017-04" db="EMBL/GenBank/DDBJ databases">
        <title>Complete genome sequence of Flavobacterium kingsejong AJ004.</title>
        <authorList>
            <person name="Lee P.C."/>
        </authorList>
    </citation>
    <scope>NUCLEOTIDE SEQUENCE [LARGE SCALE GENOMIC DNA]</scope>
    <source>
        <strain evidence="2 3">AJ004</strain>
    </source>
</reference>
<dbReference type="CDD" id="cd02231">
    <property type="entry name" value="cupin_BLL6423-like"/>
    <property type="match status" value="1"/>
</dbReference>
<evidence type="ECO:0000313" key="3">
    <source>
        <dbReference type="Proteomes" id="UP000244677"/>
    </source>
</evidence>
<dbReference type="PANTHER" id="PTHR36156">
    <property type="entry name" value="SLR2101 PROTEIN"/>
    <property type="match status" value="1"/>
</dbReference>
<sequence length="162" mass="17993">MPDRNKIPRRIITGKQNGKSVIVEDADTSNVVEHFPGLFISDLWTTDTMPVVLSDTHQMPNYPMPQLPHMGSLFRHVIIPPDKELGLTAAPGQPHPLMHETATLDYIIILSGEIYLIMEEGETLLRAGDLVVQRGTNHAWSNRSEQPCIQIAIVLDAALPLT</sequence>
<dbReference type="EMBL" id="CP020919">
    <property type="protein sequence ID" value="AWG24422.1"/>
    <property type="molecule type" value="Genomic_DNA"/>
</dbReference>
<protein>
    <submittedName>
        <fullName evidence="2">Cupin</fullName>
    </submittedName>
</protein>
<dbReference type="KEGG" id="fki:FK004_03825"/>
<dbReference type="Pfam" id="PF07883">
    <property type="entry name" value="Cupin_2"/>
    <property type="match status" value="1"/>
</dbReference>
<feature type="domain" description="Cupin type-2" evidence="1">
    <location>
        <begin position="90"/>
        <end position="153"/>
    </location>
</feature>
<organism evidence="2 3">
    <name type="scientific">Flavobacterium kingsejongi</name>
    <dbReference type="NCBI Taxonomy" id="1678728"/>
    <lineage>
        <taxon>Bacteria</taxon>
        <taxon>Pseudomonadati</taxon>
        <taxon>Bacteroidota</taxon>
        <taxon>Flavobacteriia</taxon>
        <taxon>Flavobacteriales</taxon>
        <taxon>Flavobacteriaceae</taxon>
        <taxon>Flavobacterium</taxon>
    </lineage>
</organism>
<evidence type="ECO:0000259" key="1">
    <source>
        <dbReference type="Pfam" id="PF07883"/>
    </source>
</evidence>
<name>A0A2S1LKX4_9FLAO</name>
<dbReference type="SUPFAM" id="SSF51182">
    <property type="entry name" value="RmlC-like cupins"/>
    <property type="match status" value="1"/>
</dbReference>
<dbReference type="Gene3D" id="2.60.120.10">
    <property type="entry name" value="Jelly Rolls"/>
    <property type="match status" value="1"/>
</dbReference>
<dbReference type="AlphaFoldDB" id="A0A2S1LKX4"/>
<dbReference type="RefSeq" id="WP_108736063.1">
    <property type="nucleotide sequence ID" value="NZ_CP020919.1"/>
</dbReference>
<gene>
    <name evidence="2" type="ORF">FK004_03825</name>
</gene>
<proteinExistence type="predicted"/>
<dbReference type="PANTHER" id="PTHR36156:SF2">
    <property type="entry name" value="CUPIN TYPE-2 DOMAIN-CONTAINING PROTEIN"/>
    <property type="match status" value="1"/>
</dbReference>
<dbReference type="InterPro" id="IPR047142">
    <property type="entry name" value="OryJ/VirC-like"/>
</dbReference>
<dbReference type="InterPro" id="IPR011051">
    <property type="entry name" value="RmlC_Cupin_sf"/>
</dbReference>
<dbReference type="InterPro" id="IPR013096">
    <property type="entry name" value="Cupin_2"/>
</dbReference>
<dbReference type="OrthoDB" id="713485at2"/>